<reference evidence="1 2" key="1">
    <citation type="submission" date="2015-07" db="EMBL/GenBank/DDBJ databases">
        <title>The genome of Dufourea novaeangliae.</title>
        <authorList>
            <person name="Pan H."/>
            <person name="Kapheim K."/>
        </authorList>
    </citation>
    <scope>NUCLEOTIDE SEQUENCE [LARGE SCALE GENOMIC DNA]</scope>
    <source>
        <strain evidence="1">0120121106</strain>
        <tissue evidence="1">Whole body</tissue>
    </source>
</reference>
<sequence length="103" mass="12420">MFIRRKTGGYNQRVADLEERVLQHIERNPRTSTRTILDFFLWGHLKSKVYNDVPTTAENMRQRVLHECRSITAEKLKNMQQEFIYRLQKCIQVHGPHFEHLLK</sequence>
<dbReference type="EMBL" id="KQ434901">
    <property type="protein sequence ID" value="KZC11071.1"/>
    <property type="molecule type" value="Genomic_DNA"/>
</dbReference>
<name>A0A154PGT6_DUFNO</name>
<evidence type="ECO:0000313" key="2">
    <source>
        <dbReference type="Proteomes" id="UP000076502"/>
    </source>
</evidence>
<organism evidence="1 2">
    <name type="scientific">Dufourea novaeangliae</name>
    <name type="common">Sweat bee</name>
    <dbReference type="NCBI Taxonomy" id="178035"/>
    <lineage>
        <taxon>Eukaryota</taxon>
        <taxon>Metazoa</taxon>
        <taxon>Ecdysozoa</taxon>
        <taxon>Arthropoda</taxon>
        <taxon>Hexapoda</taxon>
        <taxon>Insecta</taxon>
        <taxon>Pterygota</taxon>
        <taxon>Neoptera</taxon>
        <taxon>Endopterygota</taxon>
        <taxon>Hymenoptera</taxon>
        <taxon>Apocrita</taxon>
        <taxon>Aculeata</taxon>
        <taxon>Apoidea</taxon>
        <taxon>Anthophila</taxon>
        <taxon>Halictidae</taxon>
        <taxon>Rophitinae</taxon>
        <taxon>Dufourea</taxon>
    </lineage>
</organism>
<protein>
    <recommendedName>
        <fullName evidence="3">Histone-lysine N-methyltransferase SETMAR</fullName>
    </recommendedName>
</protein>
<keyword evidence="2" id="KW-1185">Reference proteome</keyword>
<gene>
    <name evidence="1" type="ORF">WN55_02619</name>
</gene>
<accession>A0A154PGT6</accession>
<dbReference type="GO" id="GO:0003676">
    <property type="term" value="F:nucleic acid binding"/>
    <property type="evidence" value="ECO:0007669"/>
    <property type="project" value="InterPro"/>
</dbReference>
<dbReference type="InterPro" id="IPR036397">
    <property type="entry name" value="RNaseH_sf"/>
</dbReference>
<dbReference type="Gene3D" id="3.30.420.10">
    <property type="entry name" value="Ribonuclease H-like superfamily/Ribonuclease H"/>
    <property type="match status" value="1"/>
</dbReference>
<dbReference type="Proteomes" id="UP000076502">
    <property type="component" value="Unassembled WGS sequence"/>
</dbReference>
<proteinExistence type="predicted"/>
<dbReference type="AlphaFoldDB" id="A0A154PGT6"/>
<evidence type="ECO:0000313" key="1">
    <source>
        <dbReference type="EMBL" id="KZC11071.1"/>
    </source>
</evidence>
<evidence type="ECO:0008006" key="3">
    <source>
        <dbReference type="Google" id="ProtNLM"/>
    </source>
</evidence>
<dbReference type="PANTHER" id="PTHR47326">
    <property type="entry name" value="TRANSPOSABLE ELEMENT TC3 TRANSPOSASE-LIKE PROTEIN"/>
    <property type="match status" value="1"/>
</dbReference>
<dbReference type="PANTHER" id="PTHR47326:SF1">
    <property type="entry name" value="HTH PSQ-TYPE DOMAIN-CONTAINING PROTEIN"/>
    <property type="match status" value="1"/>
</dbReference>